<sequence length="447" mass="50089">MTDTIARQVSEQVKRAMEEANLARPLPYFDYIPTHEGEPSHRLERVPFPCYTEREREVRGHPMLRRPLPMTAPPKPQHPRKYCEFHEQSGHTTTERLELKKALHELADKGQVLTSEQGACTTVPIMVFGGKEALRFTSPHNDPLVVEMKIASAAIRRIMIDASNSIGIITWDYLKKVTHPERGIVPLVYPILGFGEQEVNPTGMICLPVCFGDKLKSKNLEVDFLIVDVPTAYNVIPRRPTLHKTRKKEERTRKKRGLHIRLSTILLTLLLRSLSIQGVSCLIPYTLTLARRRNIFHLLEVTTFVLGPLALVYVVEVGLEIAILLKFLSRVTRTLRKYPEPLQAPPLAGAPSLSSRPLGHPDQPLAFPSATGTGSLVPPTFGTPPQLSPPERTLQPLSPPPREFEVPDVAKSQDLTNSWTSENLVANFILMKLVDGCWVLKGEPLTA</sequence>
<feature type="region of interest" description="Disordered" evidence="1">
    <location>
        <begin position="378"/>
        <end position="405"/>
    </location>
</feature>
<feature type="region of interest" description="Disordered" evidence="1">
    <location>
        <begin position="346"/>
        <end position="365"/>
    </location>
</feature>
<proteinExistence type="predicted"/>
<evidence type="ECO:0000313" key="4">
    <source>
        <dbReference type="Proteomes" id="UP001153076"/>
    </source>
</evidence>
<reference evidence="3" key="1">
    <citation type="submission" date="2022-04" db="EMBL/GenBank/DDBJ databases">
        <title>Carnegiea gigantea Genome sequencing and assembly v2.</title>
        <authorList>
            <person name="Copetti D."/>
            <person name="Sanderson M.J."/>
            <person name="Burquez A."/>
            <person name="Wojciechowski M.F."/>
        </authorList>
    </citation>
    <scope>NUCLEOTIDE SEQUENCE</scope>
    <source>
        <strain evidence="3">SGP5-SGP5p</strain>
        <tissue evidence="3">Aerial part</tissue>
    </source>
</reference>
<organism evidence="3 4">
    <name type="scientific">Carnegiea gigantea</name>
    <dbReference type="NCBI Taxonomy" id="171969"/>
    <lineage>
        <taxon>Eukaryota</taxon>
        <taxon>Viridiplantae</taxon>
        <taxon>Streptophyta</taxon>
        <taxon>Embryophyta</taxon>
        <taxon>Tracheophyta</taxon>
        <taxon>Spermatophyta</taxon>
        <taxon>Magnoliopsida</taxon>
        <taxon>eudicotyledons</taxon>
        <taxon>Gunneridae</taxon>
        <taxon>Pentapetalae</taxon>
        <taxon>Caryophyllales</taxon>
        <taxon>Cactineae</taxon>
        <taxon>Cactaceae</taxon>
        <taxon>Cactoideae</taxon>
        <taxon>Echinocereeae</taxon>
        <taxon>Carnegiea</taxon>
    </lineage>
</organism>
<feature type="transmembrane region" description="Helical" evidence="2">
    <location>
        <begin position="305"/>
        <end position="328"/>
    </location>
</feature>
<dbReference type="Proteomes" id="UP001153076">
    <property type="component" value="Unassembled WGS sequence"/>
</dbReference>
<keyword evidence="2" id="KW-1133">Transmembrane helix</keyword>
<keyword evidence="2" id="KW-0812">Transmembrane</keyword>
<gene>
    <name evidence="3" type="ORF">Cgig2_021257</name>
</gene>
<evidence type="ECO:0000256" key="1">
    <source>
        <dbReference type="SAM" id="MobiDB-lite"/>
    </source>
</evidence>
<dbReference type="EMBL" id="JAKOGI010000513">
    <property type="protein sequence ID" value="KAJ8433874.1"/>
    <property type="molecule type" value="Genomic_DNA"/>
</dbReference>
<keyword evidence="2" id="KW-0472">Membrane</keyword>
<name>A0A9Q1Q9W7_9CARY</name>
<dbReference type="PANTHER" id="PTHR33240">
    <property type="entry name" value="OS08G0508500 PROTEIN"/>
    <property type="match status" value="1"/>
</dbReference>
<protein>
    <submittedName>
        <fullName evidence="3">Uncharacterized protein</fullName>
    </submittedName>
</protein>
<evidence type="ECO:0000256" key="2">
    <source>
        <dbReference type="SAM" id="Phobius"/>
    </source>
</evidence>
<dbReference type="AlphaFoldDB" id="A0A9Q1Q9W7"/>
<feature type="transmembrane region" description="Helical" evidence="2">
    <location>
        <begin position="262"/>
        <end position="285"/>
    </location>
</feature>
<dbReference type="OrthoDB" id="1751727at2759"/>
<dbReference type="PANTHER" id="PTHR33240:SF17">
    <property type="entry name" value="EUKARYOTIC PEPTIDE CHAIN RELEASE FACTOR GTP-BINDING SUBUNIT-LIKE"/>
    <property type="match status" value="1"/>
</dbReference>
<accession>A0A9Q1Q9W7</accession>
<keyword evidence="4" id="KW-1185">Reference proteome</keyword>
<evidence type="ECO:0000313" key="3">
    <source>
        <dbReference type="EMBL" id="KAJ8433874.1"/>
    </source>
</evidence>
<comment type="caution">
    <text evidence="3">The sequence shown here is derived from an EMBL/GenBank/DDBJ whole genome shotgun (WGS) entry which is preliminary data.</text>
</comment>